<organism evidence="1 2">
    <name type="scientific">Ooceraea biroi</name>
    <name type="common">Clonal raider ant</name>
    <name type="synonym">Cerapachys biroi</name>
    <dbReference type="NCBI Taxonomy" id="2015173"/>
    <lineage>
        <taxon>Eukaryota</taxon>
        <taxon>Metazoa</taxon>
        <taxon>Ecdysozoa</taxon>
        <taxon>Arthropoda</taxon>
        <taxon>Hexapoda</taxon>
        <taxon>Insecta</taxon>
        <taxon>Pterygota</taxon>
        <taxon>Neoptera</taxon>
        <taxon>Endopterygota</taxon>
        <taxon>Hymenoptera</taxon>
        <taxon>Apocrita</taxon>
        <taxon>Aculeata</taxon>
        <taxon>Formicoidea</taxon>
        <taxon>Formicidae</taxon>
        <taxon>Dorylinae</taxon>
        <taxon>Ooceraea</taxon>
    </lineage>
</organism>
<protein>
    <submittedName>
        <fullName evidence="1">Uncharacterized protein</fullName>
    </submittedName>
</protein>
<reference evidence="1 2" key="1">
    <citation type="journal article" date="2014" name="Curr. Biol.">
        <title>The genome of the clonal raider ant Cerapachys biroi.</title>
        <authorList>
            <person name="Oxley P.R."/>
            <person name="Ji L."/>
            <person name="Fetter-Pruneda I."/>
            <person name="McKenzie S.K."/>
            <person name="Li C."/>
            <person name="Hu H."/>
            <person name="Zhang G."/>
            <person name="Kronauer D.J."/>
        </authorList>
    </citation>
    <scope>NUCLEOTIDE SEQUENCE [LARGE SCALE GENOMIC DNA]</scope>
</reference>
<dbReference type="EMBL" id="KK107111">
    <property type="protein sequence ID" value="EZA59000.1"/>
    <property type="molecule type" value="Genomic_DNA"/>
</dbReference>
<accession>A0A026WSH4</accession>
<dbReference type="AlphaFoldDB" id="A0A026WSH4"/>
<evidence type="ECO:0000313" key="2">
    <source>
        <dbReference type="Proteomes" id="UP000053097"/>
    </source>
</evidence>
<keyword evidence="2" id="KW-1185">Reference proteome</keyword>
<proteinExistence type="predicted"/>
<evidence type="ECO:0000313" key="1">
    <source>
        <dbReference type="EMBL" id="EZA59000.1"/>
    </source>
</evidence>
<sequence length="68" mass="7844">MMRCSHRIKGSEVTCMNASFAEETLRGESVGPFRFILYEKRALFYLSLIQLTRFTARSGLLIDIVKQI</sequence>
<dbReference type="Proteomes" id="UP000053097">
    <property type="component" value="Unassembled WGS sequence"/>
</dbReference>
<gene>
    <name evidence="1" type="ORF">X777_16960</name>
</gene>
<name>A0A026WSH4_OOCBI</name>